<evidence type="ECO:0000313" key="4">
    <source>
        <dbReference type="Proteomes" id="UP001501094"/>
    </source>
</evidence>
<keyword evidence="1" id="KW-0812">Transmembrane</keyword>
<dbReference type="EMBL" id="BAAANL010000004">
    <property type="protein sequence ID" value="GAA1864754.1"/>
    <property type="molecule type" value="Genomic_DNA"/>
</dbReference>
<dbReference type="Pfam" id="PF09851">
    <property type="entry name" value="SHOCT"/>
    <property type="match status" value="1"/>
</dbReference>
<keyword evidence="1" id="KW-1133">Transmembrane helix</keyword>
<dbReference type="InterPro" id="IPR018649">
    <property type="entry name" value="SHOCT"/>
</dbReference>
<feature type="transmembrane region" description="Helical" evidence="1">
    <location>
        <begin position="23"/>
        <end position="44"/>
    </location>
</feature>
<protein>
    <recommendedName>
        <fullName evidence="2">SHOCT domain-containing protein</fullName>
    </recommendedName>
</protein>
<evidence type="ECO:0000256" key="1">
    <source>
        <dbReference type="SAM" id="Phobius"/>
    </source>
</evidence>
<keyword evidence="4" id="KW-1185">Reference proteome</keyword>
<comment type="caution">
    <text evidence="3">The sequence shown here is derived from an EMBL/GenBank/DDBJ whole genome shotgun (WGS) entry which is preliminary data.</text>
</comment>
<name>A0ABN2NF16_9MICO</name>
<feature type="domain" description="SHOCT" evidence="2">
    <location>
        <begin position="68"/>
        <end position="92"/>
    </location>
</feature>
<accession>A0ABN2NF16</accession>
<organism evidence="3 4">
    <name type="scientific">Myceligenerans crystallogenes</name>
    <dbReference type="NCBI Taxonomy" id="316335"/>
    <lineage>
        <taxon>Bacteria</taxon>
        <taxon>Bacillati</taxon>
        <taxon>Actinomycetota</taxon>
        <taxon>Actinomycetes</taxon>
        <taxon>Micrococcales</taxon>
        <taxon>Promicromonosporaceae</taxon>
        <taxon>Myceligenerans</taxon>
    </lineage>
</organism>
<reference evidence="3 4" key="1">
    <citation type="journal article" date="2019" name="Int. J. Syst. Evol. Microbiol.">
        <title>The Global Catalogue of Microorganisms (GCM) 10K type strain sequencing project: providing services to taxonomists for standard genome sequencing and annotation.</title>
        <authorList>
            <consortium name="The Broad Institute Genomics Platform"/>
            <consortium name="The Broad Institute Genome Sequencing Center for Infectious Disease"/>
            <person name="Wu L."/>
            <person name="Ma J."/>
        </authorList>
    </citation>
    <scope>NUCLEOTIDE SEQUENCE [LARGE SCALE GENOMIC DNA]</scope>
    <source>
        <strain evidence="3 4">JCM 14326</strain>
    </source>
</reference>
<dbReference type="Proteomes" id="UP001501094">
    <property type="component" value="Unassembled WGS sequence"/>
</dbReference>
<keyword evidence="1" id="KW-0472">Membrane</keyword>
<sequence length="103" mass="11305">MHTHTLAQVAAHMPHDGWGGGPGWFIVFPILWFLLAVAIVFLVARGARRRFRNGPPWAHHATAGPNPVAILGERYARGEIDETEYRSRLDVLRSSTPPAADAG</sequence>
<gene>
    <name evidence="3" type="ORF">GCM10009751_23600</name>
</gene>
<evidence type="ECO:0000259" key="2">
    <source>
        <dbReference type="Pfam" id="PF09851"/>
    </source>
</evidence>
<proteinExistence type="predicted"/>
<evidence type="ECO:0000313" key="3">
    <source>
        <dbReference type="EMBL" id="GAA1864754.1"/>
    </source>
</evidence>